<organism evidence="18 19">
    <name type="scientific">Hevea brasiliensis</name>
    <name type="common">Para rubber tree</name>
    <name type="synonym">Siphonia brasiliensis</name>
    <dbReference type="NCBI Taxonomy" id="3981"/>
    <lineage>
        <taxon>Eukaryota</taxon>
        <taxon>Viridiplantae</taxon>
        <taxon>Streptophyta</taxon>
        <taxon>Embryophyta</taxon>
        <taxon>Tracheophyta</taxon>
        <taxon>Spermatophyta</taxon>
        <taxon>Magnoliopsida</taxon>
        <taxon>eudicotyledons</taxon>
        <taxon>Gunneridae</taxon>
        <taxon>Pentapetalae</taxon>
        <taxon>rosids</taxon>
        <taxon>fabids</taxon>
        <taxon>Malpighiales</taxon>
        <taxon>Euphorbiaceae</taxon>
        <taxon>Crotonoideae</taxon>
        <taxon>Micrandreae</taxon>
        <taxon>Hevea</taxon>
    </lineage>
</organism>
<keyword evidence="11 15" id="KW-0472">Membrane</keyword>
<protein>
    <recommendedName>
        <fullName evidence="2">non-specific serine/threonine protein kinase</fullName>
        <ecNumber evidence="2">2.7.11.1</ecNumber>
    </recommendedName>
</protein>
<evidence type="ECO:0000256" key="15">
    <source>
        <dbReference type="SAM" id="Phobius"/>
    </source>
</evidence>
<accession>A0ABQ9MCT6</accession>
<dbReference type="EC" id="2.7.11.1" evidence="2"/>
<evidence type="ECO:0000256" key="7">
    <source>
        <dbReference type="ARBA" id="ARBA00022741"/>
    </source>
</evidence>
<evidence type="ECO:0000256" key="9">
    <source>
        <dbReference type="ARBA" id="ARBA00022840"/>
    </source>
</evidence>
<evidence type="ECO:0000256" key="12">
    <source>
        <dbReference type="ARBA" id="ARBA00047899"/>
    </source>
</evidence>
<evidence type="ECO:0000256" key="1">
    <source>
        <dbReference type="ARBA" id="ARBA00004162"/>
    </source>
</evidence>
<dbReference type="PANTHER" id="PTHR47982">
    <property type="entry name" value="PROLINE-RICH RECEPTOR-LIKE PROTEIN KINASE PERK4"/>
    <property type="match status" value="1"/>
</dbReference>
<comment type="catalytic activity">
    <reaction evidence="12">
        <text>L-threonyl-[protein] + ATP = O-phospho-L-threonyl-[protein] + ADP + H(+)</text>
        <dbReference type="Rhea" id="RHEA:46608"/>
        <dbReference type="Rhea" id="RHEA-COMP:11060"/>
        <dbReference type="Rhea" id="RHEA-COMP:11605"/>
        <dbReference type="ChEBI" id="CHEBI:15378"/>
        <dbReference type="ChEBI" id="CHEBI:30013"/>
        <dbReference type="ChEBI" id="CHEBI:30616"/>
        <dbReference type="ChEBI" id="CHEBI:61977"/>
        <dbReference type="ChEBI" id="CHEBI:456216"/>
        <dbReference type="EC" id="2.7.11.1"/>
    </reaction>
</comment>
<dbReference type="Gene3D" id="1.10.510.10">
    <property type="entry name" value="Transferase(Phosphotransferase) domain 1"/>
    <property type="match status" value="1"/>
</dbReference>
<feature type="domain" description="Protein kinase" evidence="17">
    <location>
        <begin position="230"/>
        <end position="501"/>
    </location>
</feature>
<keyword evidence="4" id="KW-0723">Serine/threonine-protein kinase</keyword>
<dbReference type="InterPro" id="IPR047117">
    <property type="entry name" value="PERK1-13-like"/>
</dbReference>
<keyword evidence="10 15" id="KW-1133">Transmembrane helix</keyword>
<evidence type="ECO:0000313" key="18">
    <source>
        <dbReference type="EMBL" id="KAJ9178127.1"/>
    </source>
</evidence>
<keyword evidence="9 14" id="KW-0067">ATP-binding</keyword>
<name>A0ABQ9MCT6_HEVBR</name>
<evidence type="ECO:0000256" key="14">
    <source>
        <dbReference type="PROSITE-ProRule" id="PRU10141"/>
    </source>
</evidence>
<gene>
    <name evidence="18" type="ORF">P3X46_010037</name>
</gene>
<evidence type="ECO:0000256" key="3">
    <source>
        <dbReference type="ARBA" id="ARBA00022475"/>
    </source>
</evidence>
<evidence type="ECO:0000313" key="19">
    <source>
        <dbReference type="Proteomes" id="UP001174677"/>
    </source>
</evidence>
<sequence>MHLFWWQQLPLLILIQLLEPNSTSHKLSAEALVACKSTNSRLQHSIGKIGRYSCLRQWASANCYKLNDPGVVYLSPRRHPPFLQTGFIKSSPVALKFISSKFPIELQEKVCKSSNRRIAAAVDGDNGVPTLTPLQEADAKKPSKHKVAFIIGGVGAALLVIVIVVVVYVCLMHAKKFLRQASETASSIPSPPVELARSYIPPSAAAQSPFNTQLLRQLSIVELEHATCNFSHSNIIGEGVFGLVYKGLLLDGSIVAIKRCLHKPVLNFVAEVKRMASVHHKHLVELIGYCEDRHQQLLVYDYISNGNVGNYLNDSEGLPIGKLDMRQRLSIALGAAKGLQYLHSLVPPFLHMHFRTSNVLLGDNFTAKVSDYGLLNLVMEGHSAGPSSATDYFRDPELNLSNNFSERSDVYSFGVFLLELVSGREAHGKYQSNSGHNLVEEARECRLGDFIDKILGVHTMQAAGQMMELALHCVDISRKRPSMVRVVQEIEQIHRREMGFLQPEFGEEIGSVTLGSELFK</sequence>
<keyword evidence="16" id="KW-0732">Signal</keyword>
<dbReference type="InterPro" id="IPR001245">
    <property type="entry name" value="Ser-Thr/Tyr_kinase_cat_dom"/>
</dbReference>
<comment type="catalytic activity">
    <reaction evidence="13">
        <text>L-seryl-[protein] + ATP = O-phospho-L-seryl-[protein] + ADP + H(+)</text>
        <dbReference type="Rhea" id="RHEA:17989"/>
        <dbReference type="Rhea" id="RHEA-COMP:9863"/>
        <dbReference type="Rhea" id="RHEA-COMP:11604"/>
        <dbReference type="ChEBI" id="CHEBI:15378"/>
        <dbReference type="ChEBI" id="CHEBI:29999"/>
        <dbReference type="ChEBI" id="CHEBI:30616"/>
        <dbReference type="ChEBI" id="CHEBI:83421"/>
        <dbReference type="ChEBI" id="CHEBI:456216"/>
        <dbReference type="EC" id="2.7.11.1"/>
    </reaction>
</comment>
<keyword evidence="8" id="KW-0418">Kinase</keyword>
<keyword evidence="5" id="KW-0808">Transferase</keyword>
<proteinExistence type="predicted"/>
<keyword evidence="3" id="KW-1003">Cell membrane</keyword>
<feature type="signal peptide" evidence="16">
    <location>
        <begin position="1"/>
        <end position="24"/>
    </location>
</feature>
<evidence type="ECO:0000256" key="13">
    <source>
        <dbReference type="ARBA" id="ARBA00048679"/>
    </source>
</evidence>
<dbReference type="Gene3D" id="3.30.200.20">
    <property type="entry name" value="Phosphorylase Kinase, domain 1"/>
    <property type="match status" value="1"/>
</dbReference>
<dbReference type="SUPFAM" id="SSF56112">
    <property type="entry name" value="Protein kinase-like (PK-like)"/>
    <property type="match status" value="1"/>
</dbReference>
<dbReference type="Pfam" id="PF07714">
    <property type="entry name" value="PK_Tyr_Ser-Thr"/>
    <property type="match status" value="1"/>
</dbReference>
<dbReference type="PROSITE" id="PS00107">
    <property type="entry name" value="PROTEIN_KINASE_ATP"/>
    <property type="match status" value="1"/>
</dbReference>
<dbReference type="InterPro" id="IPR017441">
    <property type="entry name" value="Protein_kinase_ATP_BS"/>
</dbReference>
<evidence type="ECO:0000256" key="5">
    <source>
        <dbReference type="ARBA" id="ARBA00022679"/>
    </source>
</evidence>
<feature type="chain" id="PRO_5045121187" description="non-specific serine/threonine protein kinase" evidence="16">
    <location>
        <begin position="25"/>
        <end position="520"/>
    </location>
</feature>
<evidence type="ECO:0000259" key="17">
    <source>
        <dbReference type="PROSITE" id="PS50011"/>
    </source>
</evidence>
<keyword evidence="19" id="KW-1185">Reference proteome</keyword>
<evidence type="ECO:0000256" key="11">
    <source>
        <dbReference type="ARBA" id="ARBA00023136"/>
    </source>
</evidence>
<dbReference type="PANTHER" id="PTHR47982:SF9">
    <property type="entry name" value="NON-SPECIFIC SERINE_THREONINE PROTEIN KINASE"/>
    <property type="match status" value="1"/>
</dbReference>
<keyword evidence="7 14" id="KW-0547">Nucleotide-binding</keyword>
<evidence type="ECO:0000256" key="8">
    <source>
        <dbReference type="ARBA" id="ARBA00022777"/>
    </source>
</evidence>
<evidence type="ECO:0000256" key="6">
    <source>
        <dbReference type="ARBA" id="ARBA00022692"/>
    </source>
</evidence>
<dbReference type="Proteomes" id="UP001174677">
    <property type="component" value="Chromosome 6"/>
</dbReference>
<feature type="transmembrane region" description="Helical" evidence="15">
    <location>
        <begin position="147"/>
        <end position="171"/>
    </location>
</feature>
<feature type="binding site" evidence="14">
    <location>
        <position position="258"/>
    </location>
    <ligand>
        <name>ATP</name>
        <dbReference type="ChEBI" id="CHEBI:30616"/>
    </ligand>
</feature>
<comment type="caution">
    <text evidence="18">The sequence shown here is derived from an EMBL/GenBank/DDBJ whole genome shotgun (WGS) entry which is preliminary data.</text>
</comment>
<dbReference type="InterPro" id="IPR011009">
    <property type="entry name" value="Kinase-like_dom_sf"/>
</dbReference>
<reference evidence="18" key="1">
    <citation type="journal article" date="2023" name="Plant Biotechnol. J.">
        <title>Chromosome-level wild Hevea brasiliensis genome provides new tools for genomic-assisted breeding and valuable loci to elevate rubber yield.</title>
        <authorList>
            <person name="Cheng H."/>
            <person name="Song X."/>
            <person name="Hu Y."/>
            <person name="Wu T."/>
            <person name="Yang Q."/>
            <person name="An Z."/>
            <person name="Feng S."/>
            <person name="Deng Z."/>
            <person name="Wu W."/>
            <person name="Zeng X."/>
            <person name="Tu M."/>
            <person name="Wang X."/>
            <person name="Huang H."/>
        </authorList>
    </citation>
    <scope>NUCLEOTIDE SEQUENCE</scope>
    <source>
        <strain evidence="18">MT/VB/25A 57/8</strain>
    </source>
</reference>
<keyword evidence="6 15" id="KW-0812">Transmembrane</keyword>
<evidence type="ECO:0000256" key="4">
    <source>
        <dbReference type="ARBA" id="ARBA00022527"/>
    </source>
</evidence>
<comment type="subcellular location">
    <subcellularLocation>
        <location evidence="1">Cell membrane</location>
        <topology evidence="1">Single-pass membrane protein</topology>
    </subcellularLocation>
</comment>
<evidence type="ECO:0000256" key="2">
    <source>
        <dbReference type="ARBA" id="ARBA00012513"/>
    </source>
</evidence>
<dbReference type="PROSITE" id="PS50011">
    <property type="entry name" value="PROTEIN_KINASE_DOM"/>
    <property type="match status" value="1"/>
</dbReference>
<dbReference type="EMBL" id="JARPOI010000006">
    <property type="protein sequence ID" value="KAJ9178127.1"/>
    <property type="molecule type" value="Genomic_DNA"/>
</dbReference>
<evidence type="ECO:0000256" key="10">
    <source>
        <dbReference type="ARBA" id="ARBA00022989"/>
    </source>
</evidence>
<evidence type="ECO:0000256" key="16">
    <source>
        <dbReference type="SAM" id="SignalP"/>
    </source>
</evidence>
<dbReference type="InterPro" id="IPR000719">
    <property type="entry name" value="Prot_kinase_dom"/>
</dbReference>